<reference evidence="5" key="1">
    <citation type="submission" date="2012-12" db="EMBL/GenBank/DDBJ databases">
        <authorList>
            <person name="Hellsten U."/>
            <person name="Grimwood J."/>
            <person name="Chapman J.A."/>
            <person name="Shapiro H."/>
            <person name="Aerts A."/>
            <person name="Otillar R.P."/>
            <person name="Terry A.Y."/>
            <person name="Boore J.L."/>
            <person name="Simakov O."/>
            <person name="Marletaz F."/>
            <person name="Cho S.-J."/>
            <person name="Edsinger-Gonzales E."/>
            <person name="Havlak P."/>
            <person name="Kuo D.-H."/>
            <person name="Larsson T."/>
            <person name="Lv J."/>
            <person name="Arendt D."/>
            <person name="Savage R."/>
            <person name="Osoegawa K."/>
            <person name="de Jong P."/>
            <person name="Lindberg D.R."/>
            <person name="Seaver E.C."/>
            <person name="Weisblat D.A."/>
            <person name="Putnam N.H."/>
            <person name="Grigoriev I.V."/>
            <person name="Rokhsar D.S."/>
        </authorList>
    </citation>
    <scope>NUCLEOTIDE SEQUENCE</scope>
</reference>
<feature type="compositionally biased region" description="Polar residues" evidence="1">
    <location>
        <begin position="427"/>
        <end position="451"/>
    </location>
</feature>
<dbReference type="CTD" id="20207380"/>
<dbReference type="InterPro" id="IPR028163">
    <property type="entry name" value="HAUS_6_N"/>
</dbReference>
<feature type="compositionally biased region" description="Basic and acidic residues" evidence="1">
    <location>
        <begin position="397"/>
        <end position="410"/>
    </location>
</feature>
<dbReference type="GeneID" id="20207380"/>
<dbReference type="OrthoDB" id="5575722at2759"/>
<sequence length="540" mass="62250">MEAVKESFFTNLLLLEFDPLAMGLKHRIAFNKDMFMLPNKKALDEVLYFLFNKLDPVRCYSDFRDCWPILDKKQEQHFRRQVTNWLNQITKVDPQANLPRLVTIFLSPNGDKLYNYLLSFSRYVLQCSLSSKFNKMICKNFLAFPPQVASQSTQLISENIERMLTAAANVEAKKHESSVKDLERAQNMWQEYSNETVLRYREDVKSIRELEQRIWQIKKSISNIPKQYLDISAERISKVSKEVDKLTSVASHVLSNRDIVSSFVDGRVGEHRLDANDLKVSISKEFMKRCKQHQSLTNKLMPHMKASTTELRESATKDINNNSKLYKLPCGFKLFPTACHLFKDATVNVSSAAAVCSQQSFIPNLFQWGSMSSEYNEAVTQDEAKLFLKKIKEDVRRKAKTAEKNAEVRVDKRKLNRDSNVDEGKDSLSNTSVSINNPQQLTTMNDKPMTSTTRMSLKLQKYINTRQQQHKTSQQNEIEQQQQTQQSYNLASKHATNAATTDAADARDDVLADKRAKKNHLSGKKNEKKNVRKMNRTSMN</sequence>
<dbReference type="AlphaFoldDB" id="T1FEY1"/>
<dbReference type="EMBL" id="KB097536">
    <property type="protein sequence ID" value="ESN95276.1"/>
    <property type="molecule type" value="Genomic_DNA"/>
</dbReference>
<dbReference type="Proteomes" id="UP000015101">
    <property type="component" value="Unassembled WGS sequence"/>
</dbReference>
<keyword evidence="5" id="KW-1185">Reference proteome</keyword>
<feature type="region of interest" description="Disordered" evidence="1">
    <location>
        <begin position="464"/>
        <end position="540"/>
    </location>
</feature>
<dbReference type="GO" id="GO:0070652">
    <property type="term" value="C:HAUS complex"/>
    <property type="evidence" value="ECO:0007669"/>
    <property type="project" value="InterPro"/>
</dbReference>
<dbReference type="GO" id="GO:1990498">
    <property type="term" value="C:mitotic spindle microtubule"/>
    <property type="evidence" value="ECO:0000318"/>
    <property type="project" value="GO_Central"/>
</dbReference>
<evidence type="ECO:0000259" key="2">
    <source>
        <dbReference type="Pfam" id="PF14661"/>
    </source>
</evidence>
<dbReference type="Pfam" id="PF14661">
    <property type="entry name" value="HAUS6_N"/>
    <property type="match status" value="1"/>
</dbReference>
<dbReference type="EnsemblMetazoa" id="HelroT179619">
    <property type="protein sequence ID" value="HelroP179619"/>
    <property type="gene ID" value="HelroG179619"/>
</dbReference>
<feature type="compositionally biased region" description="Basic and acidic residues" evidence="1">
    <location>
        <begin position="504"/>
        <end position="514"/>
    </location>
</feature>
<reference evidence="3 5" key="2">
    <citation type="journal article" date="2013" name="Nature">
        <title>Insights into bilaterian evolution from three spiralian genomes.</title>
        <authorList>
            <person name="Simakov O."/>
            <person name="Marletaz F."/>
            <person name="Cho S.J."/>
            <person name="Edsinger-Gonzales E."/>
            <person name="Havlak P."/>
            <person name="Hellsten U."/>
            <person name="Kuo D.H."/>
            <person name="Larsson T."/>
            <person name="Lv J."/>
            <person name="Arendt D."/>
            <person name="Savage R."/>
            <person name="Osoegawa K."/>
            <person name="de Jong P."/>
            <person name="Grimwood J."/>
            <person name="Chapman J.A."/>
            <person name="Shapiro H."/>
            <person name="Aerts A."/>
            <person name="Otillar R.P."/>
            <person name="Terry A.Y."/>
            <person name="Boore J.L."/>
            <person name="Grigoriev I.V."/>
            <person name="Lindberg D.R."/>
            <person name="Seaver E.C."/>
            <person name="Weisblat D.A."/>
            <person name="Putnam N.H."/>
            <person name="Rokhsar D.S."/>
        </authorList>
    </citation>
    <scope>NUCLEOTIDE SEQUENCE</scope>
</reference>
<organism evidence="4 5">
    <name type="scientific">Helobdella robusta</name>
    <name type="common">Californian leech</name>
    <dbReference type="NCBI Taxonomy" id="6412"/>
    <lineage>
        <taxon>Eukaryota</taxon>
        <taxon>Metazoa</taxon>
        <taxon>Spiralia</taxon>
        <taxon>Lophotrochozoa</taxon>
        <taxon>Annelida</taxon>
        <taxon>Clitellata</taxon>
        <taxon>Hirudinea</taxon>
        <taxon>Rhynchobdellida</taxon>
        <taxon>Glossiphoniidae</taxon>
        <taxon>Helobdella</taxon>
    </lineage>
</organism>
<feature type="region of interest" description="Disordered" evidence="1">
    <location>
        <begin position="397"/>
        <end position="451"/>
    </location>
</feature>
<reference evidence="4" key="3">
    <citation type="submission" date="2015-06" db="UniProtKB">
        <authorList>
            <consortium name="EnsemblMetazoa"/>
        </authorList>
    </citation>
    <scope>IDENTIFICATION</scope>
</reference>
<protein>
    <recommendedName>
        <fullName evidence="2">HAUS augmin-like complex subunit 6 N-terminal domain-containing protein</fullName>
    </recommendedName>
</protein>
<dbReference type="InterPro" id="IPR026797">
    <property type="entry name" value="HAUS_6"/>
</dbReference>
<feature type="domain" description="HAUS augmin-like complex subunit 6 N-terminal" evidence="2">
    <location>
        <begin position="8"/>
        <end position="249"/>
    </location>
</feature>
<name>T1FEY1_HELRO</name>
<dbReference type="STRING" id="6412.T1FEY1"/>
<dbReference type="KEGG" id="hro:HELRODRAFT_179619"/>
<evidence type="ECO:0000313" key="4">
    <source>
        <dbReference type="EnsemblMetazoa" id="HelroP179619"/>
    </source>
</evidence>
<dbReference type="InParanoid" id="T1FEY1"/>
<dbReference type="PANTHER" id="PTHR16151">
    <property type="entry name" value="HAUS AUGMIN-LIKE COMPLEX SUBUNIT 6"/>
    <property type="match status" value="1"/>
</dbReference>
<dbReference type="RefSeq" id="XP_009026675.1">
    <property type="nucleotide sequence ID" value="XM_009028427.1"/>
</dbReference>
<dbReference type="PANTHER" id="PTHR16151:SF2">
    <property type="entry name" value="HAUS AUGMIN-LIKE COMPLEX SUBUNIT 6"/>
    <property type="match status" value="1"/>
</dbReference>
<accession>T1FEY1</accession>
<dbReference type="GO" id="GO:0051225">
    <property type="term" value="P:spindle assembly"/>
    <property type="evidence" value="ECO:0007669"/>
    <property type="project" value="InterPro"/>
</dbReference>
<feature type="compositionally biased region" description="Low complexity" evidence="1">
    <location>
        <begin position="472"/>
        <end position="487"/>
    </location>
</feature>
<dbReference type="GO" id="GO:0000226">
    <property type="term" value="P:microtubule cytoskeleton organization"/>
    <property type="evidence" value="ECO:0000318"/>
    <property type="project" value="GO_Central"/>
</dbReference>
<evidence type="ECO:0000256" key="1">
    <source>
        <dbReference type="SAM" id="MobiDB-lite"/>
    </source>
</evidence>
<dbReference type="GO" id="GO:0008017">
    <property type="term" value="F:microtubule binding"/>
    <property type="evidence" value="ECO:0000318"/>
    <property type="project" value="GO_Central"/>
</dbReference>
<dbReference type="HOGENOM" id="CLU_504609_0_0_1"/>
<gene>
    <name evidence="4" type="primary">20207380</name>
    <name evidence="3" type="ORF">HELRODRAFT_179619</name>
</gene>
<evidence type="ECO:0000313" key="3">
    <source>
        <dbReference type="EMBL" id="ESN95276.1"/>
    </source>
</evidence>
<dbReference type="eggNOG" id="ENOG502QV4W">
    <property type="taxonomic scope" value="Eukaryota"/>
</dbReference>
<feature type="compositionally biased region" description="Basic residues" evidence="1">
    <location>
        <begin position="530"/>
        <end position="540"/>
    </location>
</feature>
<evidence type="ECO:0000313" key="5">
    <source>
        <dbReference type="Proteomes" id="UP000015101"/>
    </source>
</evidence>
<feature type="compositionally biased region" description="Basic and acidic residues" evidence="1">
    <location>
        <begin position="416"/>
        <end position="426"/>
    </location>
</feature>
<dbReference type="EMBL" id="AMQM01006901">
    <property type="status" value="NOT_ANNOTATED_CDS"/>
    <property type="molecule type" value="Genomic_DNA"/>
</dbReference>
<proteinExistence type="predicted"/>